<dbReference type="InterPro" id="IPR045601">
    <property type="entry name" value="DUF6455"/>
</dbReference>
<proteinExistence type="predicted"/>
<organism evidence="2 3">
    <name type="scientific">Microvirga splendida</name>
    <dbReference type="NCBI Taxonomy" id="2795727"/>
    <lineage>
        <taxon>Bacteria</taxon>
        <taxon>Pseudomonadati</taxon>
        <taxon>Pseudomonadota</taxon>
        <taxon>Alphaproteobacteria</taxon>
        <taxon>Hyphomicrobiales</taxon>
        <taxon>Methylobacteriaceae</taxon>
        <taxon>Microvirga</taxon>
    </lineage>
</organism>
<evidence type="ECO:0000313" key="3">
    <source>
        <dbReference type="Proteomes" id="UP000620670"/>
    </source>
</evidence>
<protein>
    <recommendedName>
        <fullName evidence="1">DUF6455 domain-containing protein</fullName>
    </recommendedName>
</protein>
<feature type="domain" description="DUF6455" evidence="1">
    <location>
        <begin position="71"/>
        <end position="121"/>
    </location>
</feature>
<name>A0ABS0XZY0_9HYPH</name>
<evidence type="ECO:0000313" key="2">
    <source>
        <dbReference type="EMBL" id="MBJ6125581.1"/>
    </source>
</evidence>
<dbReference type="RefSeq" id="WP_199048520.1">
    <property type="nucleotide sequence ID" value="NZ_JAELXT010000007.1"/>
</dbReference>
<sequence length="128" mass="14010">MGLMTTITHWRSGRKAGRELTSLDADGLAALARDVGLSPDQLTRLTARGGRAGEELPRLLDAVGLASERIGRTHPDVMRDMSLVCSGCEAARRCRRDLDRGWAPVVQRYCPNTETIKALQAERCHVVA</sequence>
<reference evidence="3" key="1">
    <citation type="submission" date="2020-12" db="EMBL/GenBank/DDBJ databases">
        <title>Hymenobacter sp.</title>
        <authorList>
            <person name="Kim M.K."/>
        </authorList>
    </citation>
    <scope>NUCLEOTIDE SEQUENCE [LARGE SCALE GENOMIC DNA]</scope>
    <source>
        <strain evidence="3">BT325</strain>
    </source>
</reference>
<dbReference type="EMBL" id="JAELXT010000007">
    <property type="protein sequence ID" value="MBJ6125581.1"/>
    <property type="molecule type" value="Genomic_DNA"/>
</dbReference>
<accession>A0ABS0XZY0</accession>
<keyword evidence="3" id="KW-1185">Reference proteome</keyword>
<dbReference type="Proteomes" id="UP000620670">
    <property type="component" value="Unassembled WGS sequence"/>
</dbReference>
<evidence type="ECO:0000259" key="1">
    <source>
        <dbReference type="Pfam" id="PF20056"/>
    </source>
</evidence>
<comment type="caution">
    <text evidence="2">The sequence shown here is derived from an EMBL/GenBank/DDBJ whole genome shotgun (WGS) entry which is preliminary data.</text>
</comment>
<gene>
    <name evidence="2" type="ORF">JAO75_09160</name>
</gene>
<dbReference type="Pfam" id="PF20056">
    <property type="entry name" value="DUF6455"/>
    <property type="match status" value="1"/>
</dbReference>